<dbReference type="AlphaFoldDB" id="A0ABD0W300"/>
<evidence type="ECO:0000256" key="2">
    <source>
        <dbReference type="SAM" id="Phobius"/>
    </source>
</evidence>
<proteinExistence type="predicted"/>
<keyword evidence="2" id="KW-0472">Membrane</keyword>
<name>A0ABD0W300_UMBPY</name>
<feature type="signal peptide" evidence="3">
    <location>
        <begin position="1"/>
        <end position="25"/>
    </location>
</feature>
<gene>
    <name evidence="5" type="ORF">UPYG_G00306110</name>
</gene>
<dbReference type="InterPro" id="IPR039257">
    <property type="entry name" value="BTLA"/>
</dbReference>
<feature type="compositionally biased region" description="Low complexity" evidence="1">
    <location>
        <begin position="222"/>
        <end position="231"/>
    </location>
</feature>
<accession>A0ABD0W300</accession>
<evidence type="ECO:0000256" key="1">
    <source>
        <dbReference type="SAM" id="MobiDB-lite"/>
    </source>
</evidence>
<dbReference type="EMBL" id="JAGEUA010000010">
    <property type="protein sequence ID" value="KAL0963413.1"/>
    <property type="molecule type" value="Genomic_DNA"/>
</dbReference>
<evidence type="ECO:0000313" key="6">
    <source>
        <dbReference type="Proteomes" id="UP001557470"/>
    </source>
</evidence>
<comment type="caution">
    <text evidence="5">The sequence shown here is derived from an EMBL/GenBank/DDBJ whole genome shotgun (WGS) entry which is preliminary data.</text>
</comment>
<sequence>MDGLWSDHIQLVVCLLFVLCDHGNAAAKDTPCVPELQVRRNTVWNAVPLKQLTITCTCVFCQDVPRVTWCKMLENVKCKQVNETEDIKIRQKLFQKHLILFLDFKNISLDDQGQYRCTLAGSYASDISHAITVNVSESNRGLNNYSNTGDSTNQGRSRLSWLPYVCICCGILLVVITVTAISIYFLNGCKGQIISTNNKKKELAVSALPGPDLTSNPKGTLPSSPSNPNPNKLNNIYDHCGNDSSLQHSHQLTNGGHPSSWITAGGQESNQLVYAALNHHSPRGSPRSPHAPTPHDGCTEYAAIRVC</sequence>
<keyword evidence="2" id="KW-0812">Transmembrane</keyword>
<dbReference type="InterPro" id="IPR013783">
    <property type="entry name" value="Ig-like_fold"/>
</dbReference>
<protein>
    <recommendedName>
        <fullName evidence="4">Ig-like domain-containing protein</fullName>
    </recommendedName>
</protein>
<dbReference type="SUPFAM" id="SSF48726">
    <property type="entry name" value="Immunoglobulin"/>
    <property type="match status" value="1"/>
</dbReference>
<dbReference type="InterPro" id="IPR036179">
    <property type="entry name" value="Ig-like_dom_sf"/>
</dbReference>
<evidence type="ECO:0000313" key="5">
    <source>
        <dbReference type="EMBL" id="KAL0963413.1"/>
    </source>
</evidence>
<dbReference type="PROSITE" id="PS50835">
    <property type="entry name" value="IG_LIKE"/>
    <property type="match status" value="1"/>
</dbReference>
<organism evidence="5 6">
    <name type="scientific">Umbra pygmaea</name>
    <name type="common">Eastern mudminnow</name>
    <dbReference type="NCBI Taxonomy" id="75934"/>
    <lineage>
        <taxon>Eukaryota</taxon>
        <taxon>Metazoa</taxon>
        <taxon>Chordata</taxon>
        <taxon>Craniata</taxon>
        <taxon>Vertebrata</taxon>
        <taxon>Euteleostomi</taxon>
        <taxon>Actinopterygii</taxon>
        <taxon>Neopterygii</taxon>
        <taxon>Teleostei</taxon>
        <taxon>Protacanthopterygii</taxon>
        <taxon>Esociformes</taxon>
        <taxon>Umbridae</taxon>
        <taxon>Umbra</taxon>
    </lineage>
</organism>
<dbReference type="Gene3D" id="2.60.40.10">
    <property type="entry name" value="Immunoglobulins"/>
    <property type="match status" value="1"/>
</dbReference>
<evidence type="ECO:0000259" key="4">
    <source>
        <dbReference type="PROSITE" id="PS50835"/>
    </source>
</evidence>
<keyword evidence="6" id="KW-1185">Reference proteome</keyword>
<keyword evidence="3" id="KW-0732">Signal</keyword>
<dbReference type="InterPro" id="IPR007110">
    <property type="entry name" value="Ig-like_dom"/>
</dbReference>
<dbReference type="Proteomes" id="UP001557470">
    <property type="component" value="Unassembled WGS sequence"/>
</dbReference>
<feature type="chain" id="PRO_5044767411" description="Ig-like domain-containing protein" evidence="3">
    <location>
        <begin position="26"/>
        <end position="307"/>
    </location>
</feature>
<feature type="domain" description="Ig-like" evidence="4">
    <location>
        <begin position="34"/>
        <end position="128"/>
    </location>
</feature>
<dbReference type="PANTHER" id="PTHR37996">
    <property type="entry name" value="B- AND T-LYMPHOCYTE ATTENUATOR"/>
    <property type="match status" value="1"/>
</dbReference>
<keyword evidence="2" id="KW-1133">Transmembrane helix</keyword>
<dbReference type="PANTHER" id="PTHR37996:SF1">
    <property type="entry name" value="B- AND T-LYMPHOCYTE ATTENUATOR"/>
    <property type="match status" value="1"/>
</dbReference>
<feature type="transmembrane region" description="Helical" evidence="2">
    <location>
        <begin position="161"/>
        <end position="186"/>
    </location>
</feature>
<evidence type="ECO:0000256" key="3">
    <source>
        <dbReference type="SAM" id="SignalP"/>
    </source>
</evidence>
<reference evidence="5 6" key="1">
    <citation type="submission" date="2024-06" db="EMBL/GenBank/DDBJ databases">
        <authorList>
            <person name="Pan Q."/>
            <person name="Wen M."/>
            <person name="Jouanno E."/>
            <person name="Zahm M."/>
            <person name="Klopp C."/>
            <person name="Cabau C."/>
            <person name="Louis A."/>
            <person name="Berthelot C."/>
            <person name="Parey E."/>
            <person name="Roest Crollius H."/>
            <person name="Montfort J."/>
            <person name="Robinson-Rechavi M."/>
            <person name="Bouchez O."/>
            <person name="Lampietro C."/>
            <person name="Lopez Roques C."/>
            <person name="Donnadieu C."/>
            <person name="Postlethwait J."/>
            <person name="Bobe J."/>
            <person name="Verreycken H."/>
            <person name="Guiguen Y."/>
        </authorList>
    </citation>
    <scope>NUCLEOTIDE SEQUENCE [LARGE SCALE GENOMIC DNA]</scope>
    <source>
        <strain evidence="5">Up_M1</strain>
        <tissue evidence="5">Testis</tissue>
    </source>
</reference>
<feature type="region of interest" description="Disordered" evidence="1">
    <location>
        <begin position="208"/>
        <end position="238"/>
    </location>
</feature>